<evidence type="ECO:0000313" key="3">
    <source>
        <dbReference type="Proteomes" id="UP000195807"/>
    </source>
</evidence>
<feature type="transmembrane region" description="Helical" evidence="1">
    <location>
        <begin position="6"/>
        <end position="28"/>
    </location>
</feature>
<name>A0A1Z1FBK1_9SPHN</name>
<evidence type="ECO:0000313" key="2">
    <source>
        <dbReference type="EMBL" id="ARU16181.1"/>
    </source>
</evidence>
<dbReference type="EMBL" id="CP019602">
    <property type="protein sequence ID" value="ARU16181.1"/>
    <property type="molecule type" value="Genomic_DNA"/>
</dbReference>
<proteinExistence type="predicted"/>
<accession>A0A1Z1FBK1</accession>
<keyword evidence="1" id="KW-0472">Membrane</keyword>
<sequence>MAEFFAIAPVLAFAAFALGCVFAIRSMLQDMANMFRQIAEQPVLSSVEHSPTERREPRRTTAGAEIVELPRRAAAIRPRSCEHLPAAA</sequence>
<keyword evidence="3" id="KW-1185">Reference proteome</keyword>
<reference evidence="2 3" key="1">
    <citation type="submission" date="2017-01" db="EMBL/GenBank/DDBJ databases">
        <title>Complete genome sequence of esterase-producing bacterium Croceicoccus marinus E4A9.</title>
        <authorList>
            <person name="Wu Y.-H."/>
            <person name="Cheng H."/>
            <person name="Xu L."/>
            <person name="Huo Y.-Y."/>
            <person name="Wang C.-S."/>
            <person name="Xu X.-W."/>
        </authorList>
    </citation>
    <scope>NUCLEOTIDE SEQUENCE [LARGE SCALE GENOMIC DNA]</scope>
    <source>
        <strain evidence="2 3">E4A9</strain>
    </source>
</reference>
<gene>
    <name evidence="2" type="ORF">A9D14_08185</name>
</gene>
<dbReference type="KEGG" id="cman:A9D14_08185"/>
<evidence type="ECO:0000256" key="1">
    <source>
        <dbReference type="SAM" id="Phobius"/>
    </source>
</evidence>
<keyword evidence="1" id="KW-1133">Transmembrane helix</keyword>
<dbReference type="RefSeq" id="WP_066845100.1">
    <property type="nucleotide sequence ID" value="NZ_CP019602.1"/>
</dbReference>
<organism evidence="2 3">
    <name type="scientific">Croceicoccus marinus</name>
    <dbReference type="NCBI Taxonomy" id="450378"/>
    <lineage>
        <taxon>Bacteria</taxon>
        <taxon>Pseudomonadati</taxon>
        <taxon>Pseudomonadota</taxon>
        <taxon>Alphaproteobacteria</taxon>
        <taxon>Sphingomonadales</taxon>
        <taxon>Erythrobacteraceae</taxon>
        <taxon>Croceicoccus</taxon>
    </lineage>
</organism>
<protein>
    <submittedName>
        <fullName evidence="2">Uncharacterized protein</fullName>
    </submittedName>
</protein>
<keyword evidence="1" id="KW-0812">Transmembrane</keyword>
<dbReference type="AlphaFoldDB" id="A0A1Z1FBK1"/>
<dbReference type="Proteomes" id="UP000195807">
    <property type="component" value="Chromosome"/>
</dbReference>